<dbReference type="VEuPathDB" id="FungiDB:P168DRAFT_274784"/>
<keyword evidence="11 13" id="KW-0472">Membrane</keyword>
<sequence>MTDYTAGSSLATAAVAGALSHILYFNRGEHQLYGNAYFKIAWVGVTAAISALHYTQNVDWSEATSTVAQIFGSYLAGVYGHLIFYRLFLHPLSHFPGPVGARISSLYSIQYRRQNTQDLVKLHHKYGPIVRNGSSDLSIVHPMAVEAIYGSKSRCSKAEFYDFAAPNFSLQTYRDYDSHHRRRRVWSTAFSDKLIRGYEQRVRVYQDKLIDYLASMNGQPVDWRKWSNLYSFDVMGDLAFGKGFGSMEAGEEHWAVSTIMGTMNSFGLFLPTWLMRVFTNIPGLSSDWWRLLAWCAERLQERMSSKLDIPDISSTLIAALGDKKPTKDDWGLLTGDSRLIVVAGSDTTAGTFVIMLHTLLKHPAELEKLRAELEPFRNANGHFLNSDIANLDHLNGVINETLRMYPPVSGVLPRKTPPEGIDIDGIHIPGNVTVSCPMYPMGRSEINYEKPNDFIPERWYKNPELIKHKEAFAPFTIGEYNCIGRPVALLNLRTTMARLVTEFDIQLAPGETGEKTFKDSRDSFVIYWGELNLVFNSRK</sequence>
<evidence type="ECO:0000256" key="8">
    <source>
        <dbReference type="ARBA" id="ARBA00023002"/>
    </source>
</evidence>
<comment type="cofactor">
    <cofactor evidence="1 12">
        <name>heme</name>
        <dbReference type="ChEBI" id="CHEBI:30413"/>
    </cofactor>
</comment>
<evidence type="ECO:0000256" key="11">
    <source>
        <dbReference type="ARBA" id="ARBA00023136"/>
    </source>
</evidence>
<evidence type="ECO:0000256" key="5">
    <source>
        <dbReference type="ARBA" id="ARBA00022692"/>
    </source>
</evidence>
<evidence type="ECO:0000256" key="2">
    <source>
        <dbReference type="ARBA" id="ARBA00004370"/>
    </source>
</evidence>
<comment type="similarity">
    <text evidence="3">Belongs to the cytochrome P450 family.</text>
</comment>
<keyword evidence="8" id="KW-0560">Oxidoreductase</keyword>
<keyword evidence="10" id="KW-0503">Monooxygenase</keyword>
<dbReference type="InterPro" id="IPR050121">
    <property type="entry name" value="Cytochrome_P450_monoxygenase"/>
</dbReference>
<dbReference type="SUPFAM" id="SSF48264">
    <property type="entry name" value="Cytochrome P450"/>
    <property type="match status" value="1"/>
</dbReference>
<evidence type="ECO:0000313" key="15">
    <source>
        <dbReference type="Proteomes" id="UP000234254"/>
    </source>
</evidence>
<dbReference type="InterPro" id="IPR002401">
    <property type="entry name" value="Cyt_P450_E_grp-I"/>
</dbReference>
<dbReference type="InterPro" id="IPR036396">
    <property type="entry name" value="Cyt_P450_sf"/>
</dbReference>
<protein>
    <submittedName>
        <fullName evidence="14">Cytochrome P450</fullName>
    </submittedName>
</protein>
<feature type="transmembrane region" description="Helical" evidence="13">
    <location>
        <begin position="6"/>
        <end position="24"/>
    </location>
</feature>
<dbReference type="InterPro" id="IPR001128">
    <property type="entry name" value="Cyt_P450"/>
</dbReference>
<dbReference type="GO" id="GO:0005506">
    <property type="term" value="F:iron ion binding"/>
    <property type="evidence" value="ECO:0007669"/>
    <property type="project" value="InterPro"/>
</dbReference>
<dbReference type="GO" id="GO:0020037">
    <property type="term" value="F:heme binding"/>
    <property type="evidence" value="ECO:0007669"/>
    <property type="project" value="InterPro"/>
</dbReference>
<dbReference type="RefSeq" id="XP_024689752.1">
    <property type="nucleotide sequence ID" value="XM_024835449.1"/>
</dbReference>
<gene>
    <name evidence="14" type="ORF">P168DRAFT_274784</name>
</gene>
<feature type="binding site" description="axial binding residue" evidence="12">
    <location>
        <position position="482"/>
    </location>
    <ligand>
        <name>heme</name>
        <dbReference type="ChEBI" id="CHEBI:30413"/>
    </ligand>
    <ligandPart>
        <name>Fe</name>
        <dbReference type="ChEBI" id="CHEBI:18248"/>
    </ligandPart>
</feature>
<evidence type="ECO:0000256" key="12">
    <source>
        <dbReference type="PIRSR" id="PIRSR602401-1"/>
    </source>
</evidence>
<comment type="subcellular location">
    <subcellularLocation>
        <location evidence="2">Membrane</location>
    </subcellularLocation>
</comment>
<keyword evidence="4 12" id="KW-0349">Heme</keyword>
<dbReference type="PRINTS" id="PR00385">
    <property type="entry name" value="P450"/>
</dbReference>
<dbReference type="FunFam" id="1.10.630.10:FF:000063">
    <property type="entry name" value="Cytochrome P450 monooxygenase"/>
    <property type="match status" value="1"/>
</dbReference>
<evidence type="ECO:0000256" key="3">
    <source>
        <dbReference type="ARBA" id="ARBA00010617"/>
    </source>
</evidence>
<comment type="caution">
    <text evidence="14">The sequence shown here is derived from an EMBL/GenBank/DDBJ whole genome shotgun (WGS) entry which is preliminary data.</text>
</comment>
<dbReference type="AlphaFoldDB" id="A0A2I1CU59"/>
<proteinExistence type="inferred from homology"/>
<accession>A0A2I1CU59</accession>
<keyword evidence="6 12" id="KW-0479">Metal-binding</keyword>
<keyword evidence="5 13" id="KW-0812">Transmembrane</keyword>
<keyword evidence="7 13" id="KW-1133">Transmembrane helix</keyword>
<dbReference type="EMBL" id="MSFM01000012">
    <property type="protein sequence ID" value="PKY01158.1"/>
    <property type="molecule type" value="Genomic_DNA"/>
</dbReference>
<dbReference type="Gene3D" id="1.10.630.10">
    <property type="entry name" value="Cytochrome P450"/>
    <property type="match status" value="1"/>
</dbReference>
<dbReference type="GeneID" id="36542973"/>
<keyword evidence="9 12" id="KW-0408">Iron</keyword>
<dbReference type="PANTHER" id="PTHR24305">
    <property type="entry name" value="CYTOCHROME P450"/>
    <property type="match status" value="1"/>
</dbReference>
<feature type="transmembrane region" description="Helical" evidence="13">
    <location>
        <begin position="67"/>
        <end position="88"/>
    </location>
</feature>
<keyword evidence="15" id="KW-1185">Reference proteome</keyword>
<evidence type="ECO:0000256" key="6">
    <source>
        <dbReference type="ARBA" id="ARBA00022723"/>
    </source>
</evidence>
<dbReference type="OrthoDB" id="6692864at2759"/>
<evidence type="ECO:0000256" key="4">
    <source>
        <dbReference type="ARBA" id="ARBA00022617"/>
    </source>
</evidence>
<dbReference type="GO" id="GO:0016020">
    <property type="term" value="C:membrane"/>
    <property type="evidence" value="ECO:0007669"/>
    <property type="project" value="UniProtKB-SubCell"/>
</dbReference>
<evidence type="ECO:0000256" key="13">
    <source>
        <dbReference type="SAM" id="Phobius"/>
    </source>
</evidence>
<organism evidence="14 15">
    <name type="scientific">Aspergillus campestris (strain IBT 28561)</name>
    <dbReference type="NCBI Taxonomy" id="1392248"/>
    <lineage>
        <taxon>Eukaryota</taxon>
        <taxon>Fungi</taxon>
        <taxon>Dikarya</taxon>
        <taxon>Ascomycota</taxon>
        <taxon>Pezizomycotina</taxon>
        <taxon>Eurotiomycetes</taxon>
        <taxon>Eurotiomycetidae</taxon>
        <taxon>Eurotiales</taxon>
        <taxon>Aspergillaceae</taxon>
        <taxon>Aspergillus</taxon>
        <taxon>Aspergillus subgen. Circumdati</taxon>
    </lineage>
</organism>
<dbReference type="CDD" id="cd11061">
    <property type="entry name" value="CYP67-like"/>
    <property type="match status" value="1"/>
</dbReference>
<dbReference type="GO" id="GO:0016705">
    <property type="term" value="F:oxidoreductase activity, acting on paired donors, with incorporation or reduction of molecular oxygen"/>
    <property type="evidence" value="ECO:0007669"/>
    <property type="project" value="InterPro"/>
</dbReference>
<feature type="transmembrane region" description="Helical" evidence="13">
    <location>
        <begin position="36"/>
        <end position="55"/>
    </location>
</feature>
<dbReference type="GO" id="GO:0004497">
    <property type="term" value="F:monooxygenase activity"/>
    <property type="evidence" value="ECO:0007669"/>
    <property type="project" value="UniProtKB-KW"/>
</dbReference>
<evidence type="ECO:0000256" key="9">
    <source>
        <dbReference type="ARBA" id="ARBA00023004"/>
    </source>
</evidence>
<name>A0A2I1CU59_ASPC2</name>
<evidence type="ECO:0000256" key="7">
    <source>
        <dbReference type="ARBA" id="ARBA00022989"/>
    </source>
</evidence>
<dbReference type="PANTHER" id="PTHR24305:SF112">
    <property type="entry name" value="L-ORNITHINE-N5-MONOOXYGENASE (EUROFUNG)"/>
    <property type="match status" value="1"/>
</dbReference>
<evidence type="ECO:0000256" key="1">
    <source>
        <dbReference type="ARBA" id="ARBA00001971"/>
    </source>
</evidence>
<dbReference type="Pfam" id="PF00067">
    <property type="entry name" value="p450"/>
    <property type="match status" value="1"/>
</dbReference>
<dbReference type="GO" id="GO:1902181">
    <property type="term" value="P:verruculogen biosynthetic process"/>
    <property type="evidence" value="ECO:0007669"/>
    <property type="project" value="UniProtKB-ARBA"/>
</dbReference>
<dbReference type="Proteomes" id="UP000234254">
    <property type="component" value="Unassembled WGS sequence"/>
</dbReference>
<reference evidence="14" key="1">
    <citation type="submission" date="2016-12" db="EMBL/GenBank/DDBJ databases">
        <title>The genomes of Aspergillus section Nigri reveals drivers in fungal speciation.</title>
        <authorList>
            <consortium name="DOE Joint Genome Institute"/>
            <person name="Vesth T.C."/>
            <person name="Nybo J."/>
            <person name="Theobald S."/>
            <person name="Brandl J."/>
            <person name="Frisvad J.C."/>
            <person name="Nielsen K.F."/>
            <person name="Lyhne E.K."/>
            <person name="Kogle M.E."/>
            <person name="Kuo A."/>
            <person name="Riley R."/>
            <person name="Clum A."/>
            <person name="Nolan M."/>
            <person name="Lipzen A."/>
            <person name="Salamov A."/>
            <person name="Henrissat B."/>
            <person name="Wiebenga A."/>
            <person name="De vries R.P."/>
            <person name="Grigoriev I.V."/>
            <person name="Mortensen U.H."/>
            <person name="Andersen M.R."/>
            <person name="Baker S.E."/>
        </authorList>
    </citation>
    <scope>NUCLEOTIDE SEQUENCE</scope>
    <source>
        <strain evidence="14">IBT 28561</strain>
    </source>
</reference>
<evidence type="ECO:0000313" key="14">
    <source>
        <dbReference type="EMBL" id="PKY01158.1"/>
    </source>
</evidence>
<dbReference type="PRINTS" id="PR00463">
    <property type="entry name" value="EP450I"/>
</dbReference>
<evidence type="ECO:0000256" key="10">
    <source>
        <dbReference type="ARBA" id="ARBA00023033"/>
    </source>
</evidence>